<dbReference type="AlphaFoldDB" id="A0AAD6S576"/>
<evidence type="ECO:0000313" key="2">
    <source>
        <dbReference type="EMBL" id="KAJ7021060.1"/>
    </source>
</evidence>
<proteinExistence type="predicted"/>
<organism evidence="2 3">
    <name type="scientific">Mycena alexandri</name>
    <dbReference type="NCBI Taxonomy" id="1745969"/>
    <lineage>
        <taxon>Eukaryota</taxon>
        <taxon>Fungi</taxon>
        <taxon>Dikarya</taxon>
        <taxon>Basidiomycota</taxon>
        <taxon>Agaricomycotina</taxon>
        <taxon>Agaricomycetes</taxon>
        <taxon>Agaricomycetidae</taxon>
        <taxon>Agaricales</taxon>
        <taxon>Marasmiineae</taxon>
        <taxon>Mycenaceae</taxon>
        <taxon>Mycena</taxon>
    </lineage>
</organism>
<keyword evidence="3" id="KW-1185">Reference proteome</keyword>
<gene>
    <name evidence="2" type="ORF">C8F04DRAFT_973290</name>
    <name evidence="1" type="ORF">C8F04DRAFT_974127</name>
</gene>
<comment type="caution">
    <text evidence="2">The sequence shown here is derived from an EMBL/GenBank/DDBJ whole genome shotgun (WGS) entry which is preliminary data.</text>
</comment>
<evidence type="ECO:0000313" key="1">
    <source>
        <dbReference type="EMBL" id="KAJ7020590.1"/>
    </source>
</evidence>
<reference evidence="2" key="1">
    <citation type="submission" date="2023-03" db="EMBL/GenBank/DDBJ databases">
        <title>Massive genome expansion in bonnet fungi (Mycena s.s.) driven by repeated elements and novel gene families across ecological guilds.</title>
        <authorList>
            <consortium name="Lawrence Berkeley National Laboratory"/>
            <person name="Harder C.B."/>
            <person name="Miyauchi S."/>
            <person name="Viragh M."/>
            <person name="Kuo A."/>
            <person name="Thoen E."/>
            <person name="Andreopoulos B."/>
            <person name="Lu D."/>
            <person name="Skrede I."/>
            <person name="Drula E."/>
            <person name="Henrissat B."/>
            <person name="Morin E."/>
            <person name="Kohler A."/>
            <person name="Barry K."/>
            <person name="LaButti K."/>
            <person name="Morin E."/>
            <person name="Salamov A."/>
            <person name="Lipzen A."/>
            <person name="Mereny Z."/>
            <person name="Hegedus B."/>
            <person name="Baldrian P."/>
            <person name="Stursova M."/>
            <person name="Weitz H."/>
            <person name="Taylor A."/>
            <person name="Grigoriev I.V."/>
            <person name="Nagy L.G."/>
            <person name="Martin F."/>
            <person name="Kauserud H."/>
        </authorList>
    </citation>
    <scope>NUCLEOTIDE SEQUENCE</scope>
    <source>
        <strain evidence="2">CBHHK200</strain>
    </source>
</reference>
<protein>
    <submittedName>
        <fullName evidence="2">Uncharacterized protein</fullName>
    </submittedName>
</protein>
<name>A0AAD6S576_9AGAR</name>
<accession>A0AAD6S576</accession>
<dbReference type="EMBL" id="JARJCM010000243">
    <property type="protein sequence ID" value="KAJ7021060.1"/>
    <property type="molecule type" value="Genomic_DNA"/>
</dbReference>
<dbReference type="Proteomes" id="UP001218188">
    <property type="component" value="Unassembled WGS sequence"/>
</dbReference>
<sequence>MAVGDDNVPKWAADARASLLRGGGGDAWTKIVNLWWAYEKKANFLGPAKGKGAAIRPKEVSGWISRARSGGPSPAIIDVMSFASRWWTWWIDINPAWRARTGNIAKRLAKEGEGDWASVASTGPNGLLNVLICLRWWYDALGGGEGGMSEWKEALEDVEWALERIW</sequence>
<evidence type="ECO:0000313" key="3">
    <source>
        <dbReference type="Proteomes" id="UP001218188"/>
    </source>
</evidence>
<dbReference type="EMBL" id="JARJCM010000258">
    <property type="protein sequence ID" value="KAJ7020590.1"/>
    <property type="molecule type" value="Genomic_DNA"/>
</dbReference>